<organism evidence="1 2">
    <name type="scientific">Nonomuraea jiangxiensis</name>
    <dbReference type="NCBI Taxonomy" id="633440"/>
    <lineage>
        <taxon>Bacteria</taxon>
        <taxon>Bacillati</taxon>
        <taxon>Actinomycetota</taxon>
        <taxon>Actinomycetes</taxon>
        <taxon>Streptosporangiales</taxon>
        <taxon>Streptosporangiaceae</taxon>
        <taxon>Nonomuraea</taxon>
    </lineage>
</organism>
<sequence length="236" mass="27500">MPADLSAERFIERLRALGSPFARENVERQFRTGAEDDFFNVRMRDVFDLAKEFVDLPPGEIDKLLDSQVHEVRVGAVSIMGKQFLKRQTTEARKKELFELYLKRTDRINDWDLVDVSAHQVIGGYLLDKPRDVLYELARSEHWWERRIAVFATLTLIRKGDLDDLFRLAELLVNDEYDLVQKVVGGMLREAGKHDRARLLAYLDRYAAVAPRLLLSDAMEHLDKDQRAHYRSLKAK</sequence>
<evidence type="ECO:0000313" key="1">
    <source>
        <dbReference type="EMBL" id="SDI17119.1"/>
    </source>
</evidence>
<proteinExistence type="predicted"/>
<dbReference type="InterPro" id="IPR016024">
    <property type="entry name" value="ARM-type_fold"/>
</dbReference>
<dbReference type="OrthoDB" id="9775346at2"/>
<dbReference type="Proteomes" id="UP000199202">
    <property type="component" value="Unassembled WGS sequence"/>
</dbReference>
<evidence type="ECO:0000313" key="2">
    <source>
        <dbReference type="Proteomes" id="UP000199202"/>
    </source>
</evidence>
<dbReference type="EMBL" id="FNDJ01000004">
    <property type="protein sequence ID" value="SDI17119.1"/>
    <property type="molecule type" value="Genomic_DNA"/>
</dbReference>
<dbReference type="STRING" id="633440.SAMN05421869_104461"/>
<gene>
    <name evidence="1" type="ORF">SAMN05421869_104461</name>
</gene>
<dbReference type="PANTHER" id="PTHR34070:SF1">
    <property type="entry name" value="DNA ALKYLATION REPAIR PROTEIN"/>
    <property type="match status" value="1"/>
</dbReference>
<dbReference type="SUPFAM" id="SSF48371">
    <property type="entry name" value="ARM repeat"/>
    <property type="match status" value="1"/>
</dbReference>
<dbReference type="Gene3D" id="1.25.10.90">
    <property type="match status" value="1"/>
</dbReference>
<dbReference type="CDD" id="cd06561">
    <property type="entry name" value="AlkD_like"/>
    <property type="match status" value="1"/>
</dbReference>
<dbReference type="Pfam" id="PF08713">
    <property type="entry name" value="DNA_alkylation"/>
    <property type="match status" value="1"/>
</dbReference>
<dbReference type="AlphaFoldDB" id="A0A1G8IDN7"/>
<name>A0A1G8IDN7_9ACTN</name>
<accession>A0A1G8IDN7</accession>
<protein>
    <submittedName>
        <fullName evidence="1">3-methyladenine DNA glycosylase AlkD</fullName>
    </submittedName>
</protein>
<dbReference type="RefSeq" id="WP_090931045.1">
    <property type="nucleotide sequence ID" value="NZ_FNDJ01000004.1"/>
</dbReference>
<reference evidence="1 2" key="1">
    <citation type="submission" date="2016-10" db="EMBL/GenBank/DDBJ databases">
        <authorList>
            <person name="de Groot N.N."/>
        </authorList>
    </citation>
    <scope>NUCLEOTIDE SEQUENCE [LARGE SCALE GENOMIC DNA]</scope>
    <source>
        <strain evidence="1 2">CGMCC 4.6533</strain>
    </source>
</reference>
<keyword evidence="2" id="KW-1185">Reference proteome</keyword>
<dbReference type="InterPro" id="IPR014825">
    <property type="entry name" value="DNA_alkylation"/>
</dbReference>
<dbReference type="PANTHER" id="PTHR34070">
    <property type="entry name" value="ARMADILLO-TYPE FOLD"/>
    <property type="match status" value="1"/>
</dbReference>